<organism evidence="1 2">
    <name type="scientific">Cyclotella atomus</name>
    <dbReference type="NCBI Taxonomy" id="382360"/>
    <lineage>
        <taxon>Eukaryota</taxon>
        <taxon>Sar</taxon>
        <taxon>Stramenopiles</taxon>
        <taxon>Ochrophyta</taxon>
        <taxon>Bacillariophyta</taxon>
        <taxon>Coscinodiscophyceae</taxon>
        <taxon>Thalassiosirophycidae</taxon>
        <taxon>Stephanodiscales</taxon>
        <taxon>Stephanodiscaceae</taxon>
        <taxon>Cyclotella</taxon>
    </lineage>
</organism>
<evidence type="ECO:0000313" key="1">
    <source>
        <dbReference type="EMBL" id="KAL3772511.1"/>
    </source>
</evidence>
<comment type="caution">
    <text evidence="1">The sequence shown here is derived from an EMBL/GenBank/DDBJ whole genome shotgun (WGS) entry which is preliminary data.</text>
</comment>
<dbReference type="Proteomes" id="UP001530400">
    <property type="component" value="Unassembled WGS sequence"/>
</dbReference>
<evidence type="ECO:0000313" key="2">
    <source>
        <dbReference type="Proteomes" id="UP001530400"/>
    </source>
</evidence>
<gene>
    <name evidence="1" type="ORF">ACHAWO_002513</name>
</gene>
<name>A0ABD3NBX8_9STRA</name>
<sequence>MSNLGEMDDGLHDELVEGLMEKFSPGDKEGLIAALMAQFSLSKDVVFECLKSAGNNAMAAEMFMKGGGVPKRFGGTGDSKDKK</sequence>
<dbReference type="EMBL" id="JALLPJ020001265">
    <property type="protein sequence ID" value="KAL3772511.1"/>
    <property type="molecule type" value="Genomic_DNA"/>
</dbReference>
<reference evidence="1 2" key="1">
    <citation type="submission" date="2024-10" db="EMBL/GenBank/DDBJ databases">
        <title>Updated reference genomes for cyclostephanoid diatoms.</title>
        <authorList>
            <person name="Roberts W.R."/>
            <person name="Alverson A.J."/>
        </authorList>
    </citation>
    <scope>NUCLEOTIDE SEQUENCE [LARGE SCALE GENOMIC DNA]</scope>
    <source>
        <strain evidence="1 2">AJA010-31</strain>
    </source>
</reference>
<dbReference type="AlphaFoldDB" id="A0ABD3NBX8"/>
<evidence type="ECO:0008006" key="3">
    <source>
        <dbReference type="Google" id="ProtNLM"/>
    </source>
</evidence>
<proteinExistence type="predicted"/>
<accession>A0ABD3NBX8</accession>
<protein>
    <recommendedName>
        <fullName evidence="3">CUE domain-containing protein</fullName>
    </recommendedName>
</protein>
<keyword evidence="2" id="KW-1185">Reference proteome</keyword>